<feature type="transmembrane region" description="Helical" evidence="6">
    <location>
        <begin position="91"/>
        <end position="112"/>
    </location>
</feature>
<evidence type="ECO:0000313" key="8">
    <source>
        <dbReference type="Proteomes" id="UP001627154"/>
    </source>
</evidence>
<keyword evidence="3" id="KW-0999">Mitochondrion inner membrane</keyword>
<dbReference type="Proteomes" id="UP001627154">
    <property type="component" value="Unassembled WGS sequence"/>
</dbReference>
<dbReference type="Gene3D" id="4.10.91.10">
    <property type="entry name" value="Cytochrome c oxidase, subunit VIIa"/>
    <property type="match status" value="1"/>
</dbReference>
<evidence type="ECO:0000256" key="6">
    <source>
        <dbReference type="SAM" id="Phobius"/>
    </source>
</evidence>
<dbReference type="InterPro" id="IPR003177">
    <property type="entry name" value="Cytc_oxidase_su7a_met"/>
</dbReference>
<proteinExistence type="inferred from homology"/>
<dbReference type="EMBL" id="JBJJXI010000019">
    <property type="protein sequence ID" value="KAL3405920.1"/>
    <property type="molecule type" value="Genomic_DNA"/>
</dbReference>
<dbReference type="SUPFAM" id="SSF81419">
    <property type="entry name" value="Mitochondrial cytochrome c oxidase subunit VIIa"/>
    <property type="match status" value="1"/>
</dbReference>
<comment type="caution">
    <text evidence="7">The sequence shown here is derived from an EMBL/GenBank/DDBJ whole genome shotgun (WGS) entry which is preliminary data.</text>
</comment>
<dbReference type="AlphaFoldDB" id="A0ABD2XLC3"/>
<dbReference type="PANTHER" id="PTHR10510:SF11">
    <property type="entry name" value="CYTOCHROME C OXIDASE SUBUNIT 7A, MITOCHONDRIAL"/>
    <property type="match status" value="1"/>
</dbReference>
<evidence type="ECO:0000256" key="2">
    <source>
        <dbReference type="ARBA" id="ARBA00009331"/>
    </source>
</evidence>
<sequence length="119" mass="13086">MPHYKYSSLAGRLLPSQTHLQPLHPTSLLPVDKADPPKMIWDSIKTKTLKTAPLSAASFSTLDPKLVAKYKKFQANVEKPVFLMGGPPDKILFGATCAIVVVGVAQCFKLFYDMANPKK</sequence>
<gene>
    <name evidence="7" type="ORF">TKK_001338</name>
</gene>
<protein>
    <submittedName>
        <fullName evidence="7">Uncharacterized protein</fullName>
    </submittedName>
</protein>
<keyword evidence="8" id="KW-1185">Reference proteome</keyword>
<dbReference type="GO" id="GO:0005743">
    <property type="term" value="C:mitochondrial inner membrane"/>
    <property type="evidence" value="ECO:0007669"/>
    <property type="project" value="UniProtKB-SubCell"/>
</dbReference>
<comment type="similarity">
    <text evidence="2">Belongs to the cytochrome c oxidase VIIa family.</text>
</comment>
<dbReference type="PANTHER" id="PTHR10510">
    <property type="entry name" value="CYTOCHROME C OXIDASE POLYPEPTIDE 7A"/>
    <property type="match status" value="1"/>
</dbReference>
<evidence type="ECO:0000256" key="4">
    <source>
        <dbReference type="ARBA" id="ARBA00023128"/>
    </source>
</evidence>
<keyword evidence="6" id="KW-1133">Transmembrane helix</keyword>
<keyword evidence="5 6" id="KW-0472">Membrane</keyword>
<evidence type="ECO:0000256" key="1">
    <source>
        <dbReference type="ARBA" id="ARBA00004273"/>
    </source>
</evidence>
<evidence type="ECO:0000256" key="3">
    <source>
        <dbReference type="ARBA" id="ARBA00022792"/>
    </source>
</evidence>
<dbReference type="InterPro" id="IPR036539">
    <property type="entry name" value="Cyt_c_oxidase_su7a_sf"/>
</dbReference>
<keyword evidence="4" id="KW-0496">Mitochondrion</keyword>
<organism evidence="7 8">
    <name type="scientific">Trichogramma kaykai</name>
    <dbReference type="NCBI Taxonomy" id="54128"/>
    <lineage>
        <taxon>Eukaryota</taxon>
        <taxon>Metazoa</taxon>
        <taxon>Ecdysozoa</taxon>
        <taxon>Arthropoda</taxon>
        <taxon>Hexapoda</taxon>
        <taxon>Insecta</taxon>
        <taxon>Pterygota</taxon>
        <taxon>Neoptera</taxon>
        <taxon>Endopterygota</taxon>
        <taxon>Hymenoptera</taxon>
        <taxon>Apocrita</taxon>
        <taxon>Proctotrupomorpha</taxon>
        <taxon>Chalcidoidea</taxon>
        <taxon>Trichogrammatidae</taxon>
        <taxon>Trichogramma</taxon>
    </lineage>
</organism>
<evidence type="ECO:0000313" key="7">
    <source>
        <dbReference type="EMBL" id="KAL3405920.1"/>
    </source>
</evidence>
<keyword evidence="6" id="KW-0812">Transmembrane</keyword>
<evidence type="ECO:0000256" key="5">
    <source>
        <dbReference type="ARBA" id="ARBA00023136"/>
    </source>
</evidence>
<comment type="subcellular location">
    <subcellularLocation>
        <location evidence="1">Mitochondrion inner membrane</location>
    </subcellularLocation>
</comment>
<accession>A0ABD2XLC3</accession>
<name>A0ABD2XLC3_9HYME</name>
<reference evidence="7 8" key="1">
    <citation type="journal article" date="2024" name="bioRxiv">
        <title>A reference genome for Trichogramma kaykai: A tiny desert-dwelling parasitoid wasp with competing sex-ratio distorters.</title>
        <authorList>
            <person name="Culotta J."/>
            <person name="Lindsey A.R."/>
        </authorList>
    </citation>
    <scope>NUCLEOTIDE SEQUENCE [LARGE SCALE GENOMIC DNA]</scope>
    <source>
        <strain evidence="7 8">KSX58</strain>
    </source>
</reference>